<dbReference type="EnsemblMetazoa" id="ASIC005678-RA">
    <property type="protein sequence ID" value="ASIC005678-PA"/>
    <property type="gene ID" value="ASIC005678"/>
</dbReference>
<keyword evidence="4" id="KW-0805">Transcription regulation</keyword>
<dbReference type="OrthoDB" id="10058500at2759"/>
<feature type="compositionally biased region" description="Gly residues" evidence="9">
    <location>
        <begin position="133"/>
        <end position="142"/>
    </location>
</feature>
<feature type="region of interest" description="Disordered" evidence="9">
    <location>
        <begin position="391"/>
        <end position="433"/>
    </location>
</feature>
<keyword evidence="7" id="KW-0539">Nucleus</keyword>
<feature type="compositionally biased region" description="Basic residues" evidence="9">
    <location>
        <begin position="143"/>
        <end position="154"/>
    </location>
</feature>
<proteinExistence type="inferred from homology"/>
<feature type="compositionally biased region" description="Polar residues" evidence="9">
    <location>
        <begin position="160"/>
        <end position="176"/>
    </location>
</feature>
<dbReference type="VEuPathDB" id="VectorBase:ASIC005678"/>
<keyword evidence="12" id="KW-1185">Reference proteome</keyword>
<dbReference type="EMBL" id="KE524939">
    <property type="protein sequence ID" value="KFB38323.1"/>
    <property type="molecule type" value="Genomic_DNA"/>
</dbReference>
<keyword evidence="6" id="KW-0804">Transcription</keyword>
<dbReference type="VEuPathDB" id="VectorBase:ASIS004154"/>
<evidence type="ECO:0000256" key="6">
    <source>
        <dbReference type="ARBA" id="ARBA00023163"/>
    </source>
</evidence>
<evidence type="ECO:0000256" key="7">
    <source>
        <dbReference type="ARBA" id="ARBA00023242"/>
    </source>
</evidence>
<evidence type="ECO:0000313" key="12">
    <source>
        <dbReference type="Proteomes" id="UP000030765"/>
    </source>
</evidence>
<evidence type="ECO:0000256" key="3">
    <source>
        <dbReference type="ARBA" id="ARBA00022491"/>
    </source>
</evidence>
<feature type="compositionally biased region" description="Acidic residues" evidence="9">
    <location>
        <begin position="396"/>
        <end position="411"/>
    </location>
</feature>
<dbReference type="GO" id="GO:0097322">
    <property type="term" value="F:7SK snRNA binding"/>
    <property type="evidence" value="ECO:0007669"/>
    <property type="project" value="TreeGrafter"/>
</dbReference>
<dbReference type="GO" id="GO:0000122">
    <property type="term" value="P:negative regulation of transcription by RNA polymerase II"/>
    <property type="evidence" value="ECO:0007669"/>
    <property type="project" value="InterPro"/>
</dbReference>
<dbReference type="PANTHER" id="PTHR13469:SF8">
    <property type="entry name" value="HEXIM P-TEFB COMPLEX SUBUNIT 1"/>
    <property type="match status" value="1"/>
</dbReference>
<gene>
    <name evidence="10" type="ORF">ZHAS_00005678</name>
</gene>
<dbReference type="GO" id="GO:0005654">
    <property type="term" value="C:nucleoplasm"/>
    <property type="evidence" value="ECO:0007669"/>
    <property type="project" value="TreeGrafter"/>
</dbReference>
<evidence type="ECO:0000256" key="2">
    <source>
        <dbReference type="ARBA" id="ARBA00008409"/>
    </source>
</evidence>
<keyword evidence="5 8" id="KW-0175">Coiled coil</keyword>
<name>A0A084VK29_ANOSI</name>
<evidence type="ECO:0000313" key="10">
    <source>
        <dbReference type="EMBL" id="KFB38323.1"/>
    </source>
</evidence>
<evidence type="ECO:0000256" key="4">
    <source>
        <dbReference type="ARBA" id="ARBA00023015"/>
    </source>
</evidence>
<dbReference type="PANTHER" id="PTHR13469">
    <property type="entry name" value="HEXAMETHYLENE BISACETAMIDE INDUCIBLE 1"/>
    <property type="match status" value="1"/>
</dbReference>
<dbReference type="Gene3D" id="6.10.250.2910">
    <property type="match status" value="1"/>
</dbReference>
<feature type="region of interest" description="Disordered" evidence="9">
    <location>
        <begin position="96"/>
        <end position="176"/>
    </location>
</feature>
<feature type="coiled-coil region" evidence="8">
    <location>
        <begin position="350"/>
        <end position="377"/>
    </location>
</feature>
<dbReference type="Proteomes" id="UP000030765">
    <property type="component" value="Unassembled WGS sequence"/>
</dbReference>
<dbReference type="PRINTS" id="PR02094">
    <property type="entry name" value="HEXIMFAMILY"/>
</dbReference>
<comment type="subcellular location">
    <subcellularLocation>
        <location evidence="1">Nucleus</location>
    </subcellularLocation>
</comment>
<comment type="similarity">
    <text evidence="2">Belongs to the HEXIM family.</text>
</comment>
<evidence type="ECO:0000256" key="9">
    <source>
        <dbReference type="SAM" id="MobiDB-lite"/>
    </source>
</evidence>
<keyword evidence="3" id="KW-0678">Repressor</keyword>
<reference evidence="10 12" key="1">
    <citation type="journal article" date="2014" name="BMC Genomics">
        <title>Genome sequence of Anopheles sinensis provides insight into genetics basis of mosquito competence for malaria parasites.</title>
        <authorList>
            <person name="Zhou D."/>
            <person name="Zhang D."/>
            <person name="Ding G."/>
            <person name="Shi L."/>
            <person name="Hou Q."/>
            <person name="Ye Y."/>
            <person name="Xu Y."/>
            <person name="Zhou H."/>
            <person name="Xiong C."/>
            <person name="Li S."/>
            <person name="Yu J."/>
            <person name="Hong S."/>
            <person name="Yu X."/>
            <person name="Zou P."/>
            <person name="Chen C."/>
            <person name="Chang X."/>
            <person name="Wang W."/>
            <person name="Lv Y."/>
            <person name="Sun Y."/>
            <person name="Ma L."/>
            <person name="Shen B."/>
            <person name="Zhu C."/>
        </authorList>
    </citation>
    <scope>NUCLEOTIDE SEQUENCE [LARGE SCALE GENOMIC DNA]</scope>
</reference>
<dbReference type="EMBL" id="ATLV01014082">
    <property type="status" value="NOT_ANNOTATED_CDS"/>
    <property type="molecule type" value="Genomic_DNA"/>
</dbReference>
<accession>A0A084VK29</accession>
<evidence type="ECO:0000256" key="1">
    <source>
        <dbReference type="ARBA" id="ARBA00004123"/>
    </source>
</evidence>
<evidence type="ECO:0000313" key="11">
    <source>
        <dbReference type="EnsemblMetazoa" id="ASIC005678-PA"/>
    </source>
</evidence>
<evidence type="ECO:0000256" key="5">
    <source>
        <dbReference type="ARBA" id="ARBA00023054"/>
    </source>
</evidence>
<dbReference type="AlphaFoldDB" id="A0A084VK29"/>
<organism evidence="10">
    <name type="scientific">Anopheles sinensis</name>
    <name type="common">Mosquito</name>
    <dbReference type="NCBI Taxonomy" id="74873"/>
    <lineage>
        <taxon>Eukaryota</taxon>
        <taxon>Metazoa</taxon>
        <taxon>Ecdysozoa</taxon>
        <taxon>Arthropoda</taxon>
        <taxon>Hexapoda</taxon>
        <taxon>Insecta</taxon>
        <taxon>Pterygota</taxon>
        <taxon>Neoptera</taxon>
        <taxon>Endopterygota</taxon>
        <taxon>Diptera</taxon>
        <taxon>Nematocera</taxon>
        <taxon>Culicoidea</taxon>
        <taxon>Culicidae</taxon>
        <taxon>Anophelinae</taxon>
        <taxon>Anopheles</taxon>
    </lineage>
</organism>
<dbReference type="STRING" id="74873.A0A084VK29"/>
<dbReference type="InterPro" id="IPR024872">
    <property type="entry name" value="HEXIM"/>
</dbReference>
<feature type="compositionally biased region" description="Low complexity" evidence="9">
    <location>
        <begin position="109"/>
        <end position="132"/>
    </location>
</feature>
<sequence length="433" mass="46735">MSVESGMEHVENAHFSRQQSEIDLLSNPIAMVTASGCETTAVRDGRTIDSPNAAGKVAPAELVQAMAVANDEGAAGSNEDGRPLGSFSDMAARMDSNKTATTTGAQTELSRSLSSNQRNSDTPNSATGSKTSGTGGAGGGGGGKRKRRRGKSQRGKSSSNRPYSKTQWKYQKASGQSARAGLVVGTGCGSNKRRLEHHYALGARRKTPFLLSDQPPLVPYNTNRFLMEDHMPQVLTPSGRTRDSSFSIDSEENYFYSLPEDEEDFLTKEFSDVYEKARCEQLESLSHAELIQEYIKLAVDYEQVLRRNTYTASAISKAAVAGSSADGSGDIAGLVGYNGPPKCDDATYKESLLEDQVRELMAENIELRRQLDQAKRMGLVVCTKSSPSYCAPDRDVEVDDRDSVVDGDDEQQPLLNGGEDLSSSPRPFVAAVE</sequence>
<dbReference type="Pfam" id="PF15313">
    <property type="entry name" value="HEXIM"/>
    <property type="match status" value="1"/>
</dbReference>
<evidence type="ECO:0000256" key="8">
    <source>
        <dbReference type="SAM" id="Coils"/>
    </source>
</evidence>
<feature type="compositionally biased region" description="Polar residues" evidence="9">
    <location>
        <begin position="97"/>
        <end position="108"/>
    </location>
</feature>
<reference evidence="11" key="2">
    <citation type="submission" date="2020-05" db="UniProtKB">
        <authorList>
            <consortium name="EnsemblMetazoa"/>
        </authorList>
    </citation>
    <scope>IDENTIFICATION</scope>
</reference>
<dbReference type="GO" id="GO:0005737">
    <property type="term" value="C:cytoplasm"/>
    <property type="evidence" value="ECO:0007669"/>
    <property type="project" value="InterPro"/>
</dbReference>
<protein>
    <submittedName>
        <fullName evidence="10">AGAP002875-PA-like protein</fullName>
    </submittedName>
</protein>
<dbReference type="GO" id="GO:0004861">
    <property type="term" value="F:cyclin-dependent protein serine/threonine kinase inhibitor activity"/>
    <property type="evidence" value="ECO:0007669"/>
    <property type="project" value="InterPro"/>
</dbReference>